<name>A0ABU2MD46_9ACTN</name>
<dbReference type="EMBL" id="JAVREP010000014">
    <property type="protein sequence ID" value="MDT0330601.1"/>
    <property type="molecule type" value="Genomic_DNA"/>
</dbReference>
<keyword evidence="2" id="KW-1133">Transmembrane helix</keyword>
<protein>
    <recommendedName>
        <fullName evidence="5">Polyprenyl synthetase</fullName>
    </recommendedName>
</protein>
<evidence type="ECO:0000256" key="2">
    <source>
        <dbReference type="SAM" id="Phobius"/>
    </source>
</evidence>
<dbReference type="Proteomes" id="UP001183390">
    <property type="component" value="Unassembled WGS sequence"/>
</dbReference>
<organism evidence="3 4">
    <name type="scientific">Nocardiopsis lambiniae</name>
    <dbReference type="NCBI Taxonomy" id="3075539"/>
    <lineage>
        <taxon>Bacteria</taxon>
        <taxon>Bacillati</taxon>
        <taxon>Actinomycetota</taxon>
        <taxon>Actinomycetes</taxon>
        <taxon>Streptosporangiales</taxon>
        <taxon>Nocardiopsidaceae</taxon>
        <taxon>Nocardiopsis</taxon>
    </lineage>
</organism>
<gene>
    <name evidence="3" type="ORF">RM479_19470</name>
</gene>
<keyword evidence="2" id="KW-0812">Transmembrane</keyword>
<feature type="region of interest" description="Disordered" evidence="1">
    <location>
        <begin position="73"/>
        <end position="93"/>
    </location>
</feature>
<sequence length="93" mass="9933">MAHTGDGAKTDHVGESVLLAAGLADMAFSGAGAALRRARALLIRSDLVELADDGREELRRRGRLALRRYAPASESHLEQLARRAASRPGQSDV</sequence>
<evidence type="ECO:0000313" key="4">
    <source>
        <dbReference type="Proteomes" id="UP001183390"/>
    </source>
</evidence>
<keyword evidence="4" id="KW-1185">Reference proteome</keyword>
<keyword evidence="2" id="KW-0472">Membrane</keyword>
<reference evidence="4" key="1">
    <citation type="submission" date="2023-07" db="EMBL/GenBank/DDBJ databases">
        <title>30 novel species of actinomycetes from the DSMZ collection.</title>
        <authorList>
            <person name="Nouioui I."/>
        </authorList>
    </citation>
    <scope>NUCLEOTIDE SEQUENCE [LARGE SCALE GENOMIC DNA]</scope>
    <source>
        <strain evidence="4">DSM 44743</strain>
    </source>
</reference>
<evidence type="ECO:0000256" key="1">
    <source>
        <dbReference type="SAM" id="MobiDB-lite"/>
    </source>
</evidence>
<accession>A0ABU2MD46</accession>
<proteinExistence type="predicted"/>
<dbReference type="RefSeq" id="WP_311513149.1">
    <property type="nucleotide sequence ID" value="NZ_JAVREP010000014.1"/>
</dbReference>
<feature type="transmembrane region" description="Helical" evidence="2">
    <location>
        <begin position="16"/>
        <end position="35"/>
    </location>
</feature>
<evidence type="ECO:0008006" key="5">
    <source>
        <dbReference type="Google" id="ProtNLM"/>
    </source>
</evidence>
<comment type="caution">
    <text evidence="3">The sequence shown here is derived from an EMBL/GenBank/DDBJ whole genome shotgun (WGS) entry which is preliminary data.</text>
</comment>
<evidence type="ECO:0000313" key="3">
    <source>
        <dbReference type="EMBL" id="MDT0330601.1"/>
    </source>
</evidence>